<evidence type="ECO:0000256" key="4">
    <source>
        <dbReference type="ARBA" id="ARBA00022970"/>
    </source>
</evidence>
<feature type="transmembrane region" description="Helical" evidence="7">
    <location>
        <begin position="196"/>
        <end position="212"/>
    </location>
</feature>
<evidence type="ECO:0000256" key="6">
    <source>
        <dbReference type="ARBA" id="ARBA00023136"/>
    </source>
</evidence>
<organism evidence="9 10">
    <name type="scientific">Tetradesmus obliquus</name>
    <name type="common">Green alga</name>
    <name type="synonym">Acutodesmus obliquus</name>
    <dbReference type="NCBI Taxonomy" id="3088"/>
    <lineage>
        <taxon>Eukaryota</taxon>
        <taxon>Viridiplantae</taxon>
        <taxon>Chlorophyta</taxon>
        <taxon>core chlorophytes</taxon>
        <taxon>Chlorophyceae</taxon>
        <taxon>CS clade</taxon>
        <taxon>Sphaeropleales</taxon>
        <taxon>Scenedesmaceae</taxon>
        <taxon>Tetradesmus</taxon>
    </lineage>
</organism>
<keyword evidence="10" id="KW-1185">Reference proteome</keyword>
<feature type="transmembrane region" description="Helical" evidence="7">
    <location>
        <begin position="161"/>
        <end position="184"/>
    </location>
</feature>
<dbReference type="AlphaFoldDB" id="A0A383V6H7"/>
<gene>
    <name evidence="9" type="ORF">BQ4739_LOCUS1722</name>
</gene>
<dbReference type="PANTHER" id="PTHR48017">
    <property type="entry name" value="OS05G0424000 PROTEIN-RELATED"/>
    <property type="match status" value="1"/>
</dbReference>
<comment type="subcellular location">
    <subcellularLocation>
        <location evidence="1">Membrane</location>
    </subcellularLocation>
</comment>
<keyword evidence="5 7" id="KW-1133">Transmembrane helix</keyword>
<protein>
    <recommendedName>
        <fullName evidence="8">Amino acid transporter transmembrane domain-containing protein</fullName>
    </recommendedName>
</protein>
<evidence type="ECO:0000256" key="1">
    <source>
        <dbReference type="ARBA" id="ARBA00004370"/>
    </source>
</evidence>
<feature type="transmembrane region" description="Helical" evidence="7">
    <location>
        <begin position="286"/>
        <end position="312"/>
    </location>
</feature>
<sequence>MIFAAEKRGGPVDLVADIAPDVEGKQILTVDDLVTEEFPPGAKKAPGETSLGFVKRVMTEGHTIPDALLSVAASQIGQVMLTCPNALRKAGVALGTAWALLCALLSLWTMFLLATLYLERKRAMLKQGSWFDAPGRRRIVTQYHEVVGYFLGRRAQILAQVLVALGLAGTSIAQIIACAGDMYYINNTFSKRDWELIWGGVLMVFAFVPTFRHFRVLNIIALVGTCYTAILILIITVGHGFSPQHVALMPTNAIDFFTGSAVLVSALGNHSIALEMMDAMQKGSQYIPAYFGGWLWSALLVLPHSIAVNYAFPLTIGKNDNVFGVLPVTTAVKASVWLMVRDWRPVRLLNWLIVAMFATFGVVAVVFSVIKIAQNITTFSIFAACYQCH</sequence>
<feature type="domain" description="Amino acid transporter transmembrane" evidence="8">
    <location>
        <begin position="63"/>
        <end position="286"/>
    </location>
</feature>
<dbReference type="Proteomes" id="UP000256970">
    <property type="component" value="Unassembled WGS sequence"/>
</dbReference>
<evidence type="ECO:0000256" key="7">
    <source>
        <dbReference type="SAM" id="Phobius"/>
    </source>
</evidence>
<reference evidence="9 10" key="1">
    <citation type="submission" date="2016-10" db="EMBL/GenBank/DDBJ databases">
        <authorList>
            <person name="Cai Z."/>
        </authorList>
    </citation>
    <scope>NUCLEOTIDE SEQUENCE [LARGE SCALE GENOMIC DNA]</scope>
</reference>
<dbReference type="EMBL" id="FNXT01000131">
    <property type="protein sequence ID" value="SZX61205.1"/>
    <property type="molecule type" value="Genomic_DNA"/>
</dbReference>
<evidence type="ECO:0000256" key="5">
    <source>
        <dbReference type="ARBA" id="ARBA00022989"/>
    </source>
</evidence>
<name>A0A383V6H7_TETOB</name>
<dbReference type="InterPro" id="IPR013057">
    <property type="entry name" value="AA_transpt_TM"/>
</dbReference>
<evidence type="ECO:0000256" key="2">
    <source>
        <dbReference type="ARBA" id="ARBA00022448"/>
    </source>
</evidence>
<feature type="transmembrane region" description="Helical" evidence="7">
    <location>
        <begin position="348"/>
        <end position="370"/>
    </location>
</feature>
<keyword evidence="2" id="KW-0813">Transport</keyword>
<keyword evidence="3 7" id="KW-0812">Transmembrane</keyword>
<dbReference type="GO" id="GO:0006865">
    <property type="term" value="P:amino acid transport"/>
    <property type="evidence" value="ECO:0007669"/>
    <property type="project" value="UniProtKB-KW"/>
</dbReference>
<evidence type="ECO:0000313" key="9">
    <source>
        <dbReference type="EMBL" id="SZX61205.1"/>
    </source>
</evidence>
<feature type="transmembrane region" description="Helical" evidence="7">
    <location>
        <begin position="219"/>
        <end position="241"/>
    </location>
</feature>
<evidence type="ECO:0000256" key="3">
    <source>
        <dbReference type="ARBA" id="ARBA00022692"/>
    </source>
</evidence>
<feature type="transmembrane region" description="Helical" evidence="7">
    <location>
        <begin position="253"/>
        <end position="274"/>
    </location>
</feature>
<feature type="transmembrane region" description="Helical" evidence="7">
    <location>
        <begin position="97"/>
        <end position="118"/>
    </location>
</feature>
<dbReference type="Pfam" id="PF01490">
    <property type="entry name" value="Aa_trans"/>
    <property type="match status" value="1"/>
</dbReference>
<keyword evidence="6 7" id="KW-0472">Membrane</keyword>
<keyword evidence="4" id="KW-0029">Amino-acid transport</keyword>
<dbReference type="GO" id="GO:0016020">
    <property type="term" value="C:membrane"/>
    <property type="evidence" value="ECO:0007669"/>
    <property type="project" value="UniProtKB-SubCell"/>
</dbReference>
<evidence type="ECO:0000313" key="10">
    <source>
        <dbReference type="Proteomes" id="UP000256970"/>
    </source>
</evidence>
<accession>A0A383V6H7</accession>
<dbReference type="STRING" id="3088.A0A383V6H7"/>
<proteinExistence type="predicted"/>
<evidence type="ECO:0000259" key="8">
    <source>
        <dbReference type="Pfam" id="PF01490"/>
    </source>
</evidence>